<keyword evidence="11 16" id="KW-0660">Purine salvage</keyword>
<evidence type="ECO:0000256" key="16">
    <source>
        <dbReference type="RuleBase" id="RU364099"/>
    </source>
</evidence>
<dbReference type="EC" id="2.4.2.8" evidence="16"/>
<organism evidence="18 19">
    <name type="scientific">Halonatronomonas betaini</name>
    <dbReference type="NCBI Taxonomy" id="2778430"/>
    <lineage>
        <taxon>Bacteria</taxon>
        <taxon>Bacillati</taxon>
        <taxon>Bacillota</taxon>
        <taxon>Clostridia</taxon>
        <taxon>Halanaerobiales</taxon>
        <taxon>Halarsenatibacteraceae</taxon>
        <taxon>Halonatronomonas</taxon>
    </lineage>
</organism>
<name>A0A931AU24_9FIRM</name>
<keyword evidence="10 16" id="KW-0479">Metal-binding</keyword>
<dbReference type="SUPFAM" id="SSF53271">
    <property type="entry name" value="PRTase-like"/>
    <property type="match status" value="1"/>
</dbReference>
<dbReference type="InterPro" id="IPR000836">
    <property type="entry name" value="PRTase_dom"/>
</dbReference>
<evidence type="ECO:0000313" key="18">
    <source>
        <dbReference type="EMBL" id="MBF8438199.1"/>
    </source>
</evidence>
<dbReference type="GO" id="GO:0032264">
    <property type="term" value="P:IMP salvage"/>
    <property type="evidence" value="ECO:0007669"/>
    <property type="project" value="TreeGrafter"/>
</dbReference>
<dbReference type="GO" id="GO:0032263">
    <property type="term" value="P:GMP salvage"/>
    <property type="evidence" value="ECO:0007669"/>
    <property type="project" value="TreeGrafter"/>
</dbReference>
<keyword evidence="19" id="KW-1185">Reference proteome</keyword>
<evidence type="ECO:0000256" key="2">
    <source>
        <dbReference type="ARBA" id="ARBA00002049"/>
    </source>
</evidence>
<dbReference type="RefSeq" id="WP_270455301.1">
    <property type="nucleotide sequence ID" value="NZ_JADPIE010000011.1"/>
</dbReference>
<evidence type="ECO:0000256" key="11">
    <source>
        <dbReference type="ARBA" id="ARBA00022726"/>
    </source>
</evidence>
<accession>A0A931AU24</accession>
<evidence type="ECO:0000313" key="19">
    <source>
        <dbReference type="Proteomes" id="UP000621436"/>
    </source>
</evidence>
<dbReference type="GO" id="GO:0006166">
    <property type="term" value="P:purine ribonucleoside salvage"/>
    <property type="evidence" value="ECO:0007669"/>
    <property type="project" value="UniProtKB-KW"/>
</dbReference>
<evidence type="ECO:0000256" key="3">
    <source>
        <dbReference type="ARBA" id="ARBA00004496"/>
    </source>
</evidence>
<keyword evidence="8 16" id="KW-0328">Glycosyltransferase</keyword>
<evidence type="ECO:0000256" key="1">
    <source>
        <dbReference type="ARBA" id="ARBA00001946"/>
    </source>
</evidence>
<evidence type="ECO:0000256" key="7">
    <source>
        <dbReference type="ARBA" id="ARBA00022490"/>
    </source>
</evidence>
<gene>
    <name evidence="18" type="primary">hpt</name>
    <name evidence="18" type="ORF">I0Q91_14050</name>
</gene>
<dbReference type="Gene3D" id="3.40.50.2020">
    <property type="match status" value="1"/>
</dbReference>
<dbReference type="InterPro" id="IPR050408">
    <property type="entry name" value="HGPRT"/>
</dbReference>
<comment type="subcellular location">
    <subcellularLocation>
        <location evidence="3 16">Cytoplasm</location>
    </subcellularLocation>
</comment>
<comment type="catalytic activity">
    <reaction evidence="14">
        <text>GMP + diphosphate = guanine + 5-phospho-alpha-D-ribose 1-diphosphate</text>
        <dbReference type="Rhea" id="RHEA:25424"/>
        <dbReference type="ChEBI" id="CHEBI:16235"/>
        <dbReference type="ChEBI" id="CHEBI:33019"/>
        <dbReference type="ChEBI" id="CHEBI:58017"/>
        <dbReference type="ChEBI" id="CHEBI:58115"/>
        <dbReference type="EC" id="2.4.2.8"/>
    </reaction>
    <physiologicalReaction direction="right-to-left" evidence="14">
        <dbReference type="Rhea" id="RHEA:25426"/>
    </physiologicalReaction>
</comment>
<comment type="pathway">
    <text evidence="5">Purine metabolism; GMP biosynthesis via salvage pathway; GMP from guanine: step 1/1.</text>
</comment>
<proteinExistence type="inferred from homology"/>
<keyword evidence="7 16" id="KW-0963">Cytoplasm</keyword>
<dbReference type="GO" id="GO:0046100">
    <property type="term" value="P:hypoxanthine metabolic process"/>
    <property type="evidence" value="ECO:0007669"/>
    <property type="project" value="TreeGrafter"/>
</dbReference>
<dbReference type="CDD" id="cd06223">
    <property type="entry name" value="PRTases_typeI"/>
    <property type="match status" value="1"/>
</dbReference>
<comment type="cofactor">
    <cofactor evidence="1 16">
        <name>Mg(2+)</name>
        <dbReference type="ChEBI" id="CHEBI:18420"/>
    </cofactor>
</comment>
<evidence type="ECO:0000256" key="12">
    <source>
        <dbReference type="ARBA" id="ARBA00022741"/>
    </source>
</evidence>
<evidence type="ECO:0000256" key="10">
    <source>
        <dbReference type="ARBA" id="ARBA00022723"/>
    </source>
</evidence>
<protein>
    <recommendedName>
        <fullName evidence="16">Hypoxanthine phosphoribosyltransferase</fullName>
        <ecNumber evidence="16">2.4.2.8</ecNumber>
    </recommendedName>
</protein>
<dbReference type="Pfam" id="PF00156">
    <property type="entry name" value="Pribosyltran"/>
    <property type="match status" value="1"/>
</dbReference>
<comment type="catalytic activity">
    <reaction evidence="15">
        <text>IMP + diphosphate = hypoxanthine + 5-phospho-alpha-D-ribose 1-diphosphate</text>
        <dbReference type="Rhea" id="RHEA:17973"/>
        <dbReference type="ChEBI" id="CHEBI:17368"/>
        <dbReference type="ChEBI" id="CHEBI:33019"/>
        <dbReference type="ChEBI" id="CHEBI:58017"/>
        <dbReference type="ChEBI" id="CHEBI:58053"/>
        <dbReference type="EC" id="2.4.2.8"/>
    </reaction>
    <physiologicalReaction direction="right-to-left" evidence="15">
        <dbReference type="Rhea" id="RHEA:17975"/>
    </physiologicalReaction>
</comment>
<evidence type="ECO:0000256" key="5">
    <source>
        <dbReference type="ARBA" id="ARBA00004676"/>
    </source>
</evidence>
<dbReference type="FunFam" id="3.40.50.2020:FF:000006">
    <property type="entry name" value="Hypoxanthine phosphoribosyltransferase"/>
    <property type="match status" value="1"/>
</dbReference>
<feature type="domain" description="Phosphoribosyltransferase" evidence="17">
    <location>
        <begin position="21"/>
        <end position="167"/>
    </location>
</feature>
<reference evidence="18" key="1">
    <citation type="submission" date="2020-11" db="EMBL/GenBank/DDBJ databases">
        <title>Halonatronomonas betainensis gen. nov., sp. nov. a novel haloalkaliphilic representative of the family Halanaerobiacae capable of betaine degradation.</title>
        <authorList>
            <person name="Boltyanskaya Y."/>
            <person name="Kevbrin V."/>
            <person name="Detkova E."/>
            <person name="Grouzdev D.S."/>
            <person name="Koziaeva V."/>
            <person name="Zhilina T."/>
        </authorList>
    </citation>
    <scope>NUCLEOTIDE SEQUENCE</scope>
    <source>
        <strain evidence="18">Z-7014</strain>
    </source>
</reference>
<dbReference type="AlphaFoldDB" id="A0A931AU24"/>
<evidence type="ECO:0000256" key="8">
    <source>
        <dbReference type="ARBA" id="ARBA00022676"/>
    </source>
</evidence>
<evidence type="ECO:0000256" key="6">
    <source>
        <dbReference type="ARBA" id="ARBA00008391"/>
    </source>
</evidence>
<comment type="pathway">
    <text evidence="4 16">Purine metabolism; IMP biosynthesis via salvage pathway; IMP from hypoxanthine: step 1/1.</text>
</comment>
<dbReference type="PANTHER" id="PTHR43340:SF1">
    <property type="entry name" value="HYPOXANTHINE PHOSPHORIBOSYLTRANSFERASE"/>
    <property type="match status" value="1"/>
</dbReference>
<evidence type="ECO:0000256" key="13">
    <source>
        <dbReference type="ARBA" id="ARBA00022842"/>
    </source>
</evidence>
<dbReference type="PANTHER" id="PTHR43340">
    <property type="entry name" value="HYPOXANTHINE-GUANINE PHOSPHORIBOSYLTRANSFERASE"/>
    <property type="match status" value="1"/>
</dbReference>
<dbReference type="Proteomes" id="UP000621436">
    <property type="component" value="Unassembled WGS sequence"/>
</dbReference>
<keyword evidence="12 16" id="KW-0547">Nucleotide-binding</keyword>
<keyword evidence="9 16" id="KW-0808">Transferase</keyword>
<evidence type="ECO:0000256" key="9">
    <source>
        <dbReference type="ARBA" id="ARBA00022679"/>
    </source>
</evidence>
<evidence type="ECO:0000256" key="14">
    <source>
        <dbReference type="ARBA" id="ARBA00048811"/>
    </source>
</evidence>
<dbReference type="GO" id="GO:0052657">
    <property type="term" value="F:guanine phosphoribosyltransferase activity"/>
    <property type="evidence" value="ECO:0007669"/>
    <property type="project" value="UniProtKB-ARBA"/>
</dbReference>
<dbReference type="InterPro" id="IPR029057">
    <property type="entry name" value="PRTase-like"/>
</dbReference>
<dbReference type="EMBL" id="JADPIE010000011">
    <property type="protein sequence ID" value="MBF8438199.1"/>
    <property type="molecule type" value="Genomic_DNA"/>
</dbReference>
<dbReference type="NCBIfam" id="TIGR01203">
    <property type="entry name" value="HGPRTase"/>
    <property type="match status" value="1"/>
</dbReference>
<sequence length="186" mass="21210">MESLEYLEKDIKEIIIDEETLQARIKELGKEITESYPEGTELILICILRGAMIYMADLARCINLPVSFDFMDVSSYGDSTESSGNVRIIKDLDDSIENKDVLIVEDIIDTGLTLKHIINMLETRNPASIKTTTLLDKPDRREMKQVEVDFNGFEIPDKFVVGYGLDFAEKYRNLPFIGVLKESLYS</sequence>
<evidence type="ECO:0000256" key="4">
    <source>
        <dbReference type="ARBA" id="ARBA00004669"/>
    </source>
</evidence>
<comment type="function">
    <text evidence="2">Purine salvage pathway enzyme that catalyzes the transfer of the ribosyl-5-phosphate group from 5-phospho-alpha-D-ribose 1-diphosphate (PRPP) to the N9 position of the 6-oxopurines hypoxanthine and guanine to form the corresponding ribonucleotides IMP (inosine 5'-monophosphate) and GMP (guanosine 5'-monophosphate), with the release of PPi.</text>
</comment>
<dbReference type="InterPro" id="IPR005904">
    <property type="entry name" value="Hxn_phspho_trans"/>
</dbReference>
<comment type="caution">
    <text evidence="18">The sequence shown here is derived from an EMBL/GenBank/DDBJ whole genome shotgun (WGS) entry which is preliminary data.</text>
</comment>
<evidence type="ECO:0000256" key="15">
    <source>
        <dbReference type="ARBA" id="ARBA00049402"/>
    </source>
</evidence>
<dbReference type="GO" id="GO:0004422">
    <property type="term" value="F:hypoxanthine phosphoribosyltransferase activity"/>
    <property type="evidence" value="ECO:0007669"/>
    <property type="project" value="InterPro"/>
</dbReference>
<dbReference type="GO" id="GO:0000287">
    <property type="term" value="F:magnesium ion binding"/>
    <property type="evidence" value="ECO:0007669"/>
    <property type="project" value="TreeGrafter"/>
</dbReference>
<dbReference type="GO" id="GO:0006178">
    <property type="term" value="P:guanine salvage"/>
    <property type="evidence" value="ECO:0007669"/>
    <property type="project" value="TreeGrafter"/>
</dbReference>
<dbReference type="GO" id="GO:0005829">
    <property type="term" value="C:cytosol"/>
    <property type="evidence" value="ECO:0007669"/>
    <property type="project" value="TreeGrafter"/>
</dbReference>
<evidence type="ECO:0000259" key="17">
    <source>
        <dbReference type="Pfam" id="PF00156"/>
    </source>
</evidence>
<dbReference type="GO" id="GO:0000166">
    <property type="term" value="F:nucleotide binding"/>
    <property type="evidence" value="ECO:0007669"/>
    <property type="project" value="UniProtKB-KW"/>
</dbReference>
<comment type="similarity">
    <text evidence="6 16">Belongs to the purine/pyrimidine phosphoribosyltransferase family.</text>
</comment>
<keyword evidence="13 16" id="KW-0460">Magnesium</keyword>